<keyword evidence="9" id="KW-1185">Reference proteome</keyword>
<evidence type="ECO:0000313" key="9">
    <source>
        <dbReference type="Proteomes" id="UP001189429"/>
    </source>
</evidence>
<feature type="transmembrane region" description="Helical" evidence="7">
    <location>
        <begin position="6"/>
        <end position="26"/>
    </location>
</feature>
<reference evidence="8" key="1">
    <citation type="submission" date="2023-10" db="EMBL/GenBank/DDBJ databases">
        <authorList>
            <person name="Chen Y."/>
            <person name="Shah S."/>
            <person name="Dougan E. K."/>
            <person name="Thang M."/>
            <person name="Chan C."/>
        </authorList>
    </citation>
    <scope>NUCLEOTIDE SEQUENCE [LARGE SCALE GENOMIC DNA]</scope>
</reference>
<evidence type="ECO:0000256" key="6">
    <source>
        <dbReference type="SAM" id="MobiDB-lite"/>
    </source>
</evidence>
<dbReference type="Pfam" id="PF01036">
    <property type="entry name" value="Bac_rhodopsin"/>
    <property type="match status" value="1"/>
</dbReference>
<sequence>MTVPSVFILCFLSFVQIPFLGLLYFCNGAGADGNLPRGYPTLLAITSITWLGFPCWWFLSFEGAGYIQDTKLNGLGFVCLNMISKGSFTMQMLSMVRRWRRDFGDSGFGRQTTEDSAVAELRNDSPRSNKTEKSADWMIDILKSWDLGDEEKLHRVPAVDSKMQAPPPEKTIIFDTTCLTDEVLVAELARRINLSAVGNTDLIVGKPLDPQALFMQALDKEISMACSKFVEEDDEDEE</sequence>
<evidence type="ECO:0000256" key="5">
    <source>
        <dbReference type="ARBA" id="ARBA00023136"/>
    </source>
</evidence>
<protein>
    <submittedName>
        <fullName evidence="8">Uncharacterized protein</fullName>
    </submittedName>
</protein>
<evidence type="ECO:0000256" key="1">
    <source>
        <dbReference type="ARBA" id="ARBA00004141"/>
    </source>
</evidence>
<evidence type="ECO:0000313" key="8">
    <source>
        <dbReference type="EMBL" id="CAK0886982.1"/>
    </source>
</evidence>
<accession>A0ABN9WPJ1</accession>
<feature type="transmembrane region" description="Helical" evidence="7">
    <location>
        <begin position="38"/>
        <end position="59"/>
    </location>
</feature>
<gene>
    <name evidence="8" type="ORF">PCOR1329_LOCUS68184</name>
</gene>
<evidence type="ECO:0000256" key="3">
    <source>
        <dbReference type="ARBA" id="ARBA00022692"/>
    </source>
</evidence>
<keyword evidence="5 7" id="KW-0472">Membrane</keyword>
<feature type="region of interest" description="Disordered" evidence="6">
    <location>
        <begin position="110"/>
        <end position="131"/>
    </location>
</feature>
<comment type="caution">
    <text evidence="8">The sequence shown here is derived from an EMBL/GenBank/DDBJ whole genome shotgun (WGS) entry which is preliminary data.</text>
</comment>
<dbReference type="SUPFAM" id="SSF81321">
    <property type="entry name" value="Family A G protein-coupled receptor-like"/>
    <property type="match status" value="1"/>
</dbReference>
<dbReference type="InterPro" id="IPR001425">
    <property type="entry name" value="Arc/bac/fun_rhodopsins"/>
</dbReference>
<name>A0ABN9WPJ1_9DINO</name>
<keyword evidence="3 7" id="KW-0812">Transmembrane</keyword>
<comment type="subcellular location">
    <subcellularLocation>
        <location evidence="1">Membrane</location>
        <topology evidence="1">Multi-pass membrane protein</topology>
    </subcellularLocation>
</comment>
<dbReference type="Gene3D" id="1.20.1070.10">
    <property type="entry name" value="Rhodopsin 7-helix transmembrane proteins"/>
    <property type="match status" value="1"/>
</dbReference>
<proteinExistence type="inferred from homology"/>
<evidence type="ECO:0000256" key="2">
    <source>
        <dbReference type="ARBA" id="ARBA00008130"/>
    </source>
</evidence>
<dbReference type="Proteomes" id="UP001189429">
    <property type="component" value="Unassembled WGS sequence"/>
</dbReference>
<feature type="transmembrane region" description="Helical" evidence="7">
    <location>
        <begin position="74"/>
        <end position="93"/>
    </location>
</feature>
<comment type="similarity">
    <text evidence="2">Belongs to the archaeal/bacterial/fungal opsin family.</text>
</comment>
<evidence type="ECO:0000256" key="7">
    <source>
        <dbReference type="SAM" id="Phobius"/>
    </source>
</evidence>
<feature type="compositionally biased region" description="Basic and acidic residues" evidence="6">
    <location>
        <begin position="121"/>
        <end position="131"/>
    </location>
</feature>
<dbReference type="EMBL" id="CAUYUJ010018877">
    <property type="protein sequence ID" value="CAK0886982.1"/>
    <property type="molecule type" value="Genomic_DNA"/>
</dbReference>
<organism evidence="8 9">
    <name type="scientific">Prorocentrum cordatum</name>
    <dbReference type="NCBI Taxonomy" id="2364126"/>
    <lineage>
        <taxon>Eukaryota</taxon>
        <taxon>Sar</taxon>
        <taxon>Alveolata</taxon>
        <taxon>Dinophyceae</taxon>
        <taxon>Prorocentrales</taxon>
        <taxon>Prorocentraceae</taxon>
        <taxon>Prorocentrum</taxon>
    </lineage>
</organism>
<keyword evidence="4 7" id="KW-1133">Transmembrane helix</keyword>
<evidence type="ECO:0000256" key="4">
    <source>
        <dbReference type="ARBA" id="ARBA00022989"/>
    </source>
</evidence>